<dbReference type="PANTHER" id="PTHR23149">
    <property type="entry name" value="G PATCH DOMAIN CONTAINING PROTEIN"/>
    <property type="match status" value="1"/>
</dbReference>
<dbReference type="Proteomes" id="UP001158576">
    <property type="component" value="Chromosome 2"/>
</dbReference>
<dbReference type="SMART" id="SM00443">
    <property type="entry name" value="G_patch"/>
    <property type="match status" value="1"/>
</dbReference>
<evidence type="ECO:0000313" key="4">
    <source>
        <dbReference type="EMBL" id="CAG5110714.1"/>
    </source>
</evidence>
<feature type="compositionally biased region" description="Basic and acidic residues" evidence="2">
    <location>
        <begin position="325"/>
        <end position="337"/>
    </location>
</feature>
<feature type="compositionally biased region" description="Basic residues" evidence="2">
    <location>
        <begin position="253"/>
        <end position="263"/>
    </location>
</feature>
<dbReference type="Gene3D" id="2.120.10.80">
    <property type="entry name" value="Kelch-type beta propeller"/>
    <property type="match status" value="1"/>
</dbReference>
<feature type="compositionally biased region" description="Acidic residues" evidence="2">
    <location>
        <begin position="298"/>
        <end position="311"/>
    </location>
</feature>
<reference evidence="4 5" key="1">
    <citation type="submission" date="2021-04" db="EMBL/GenBank/DDBJ databases">
        <authorList>
            <person name="Bliznina A."/>
        </authorList>
    </citation>
    <scope>NUCLEOTIDE SEQUENCE [LARGE SCALE GENOMIC DNA]</scope>
</reference>
<dbReference type="InterPro" id="IPR015915">
    <property type="entry name" value="Kelch-typ_b-propeller"/>
</dbReference>
<evidence type="ECO:0000256" key="1">
    <source>
        <dbReference type="ARBA" id="ARBA00040365"/>
    </source>
</evidence>
<dbReference type="Pfam" id="PF01585">
    <property type="entry name" value="G-patch"/>
    <property type="match status" value="1"/>
</dbReference>
<sequence>MDFATKYMAAKGWTAGDGLGKNRHGRKDPVKVKYKFDINGLGHDKAESDKYKWWERAFQSASDAIQVGKDNKIEKVEGKETIVSTSRPMSKSLNKALLYGSHFVKAGVMSGGKFTREENSSDSDSSSDSEDEATKGKIVEVSDEALFAACGGMTGHKGARHGINMTAKLARIKEQERLGLEKMKNMYKKTEDAAKEAEKQKEEAFNESLEKSAKKKKKARKFEEPEVEENIPTKRVKVDEENNEEEVEESEKPKKKKKKSKSKKEKEEQMVEEVEAELEEVSLKKKKKKSKKKKVIENEEAEENDPQEENSEEPKKSKKKKKSKKQELESEVVKEVKEEDDSSSSKKKKKKRKKQKVEDDQNASDECNGKCRMIYTNCRTFCETISCEEACSDEYSSCQDDCPCGANCPEGVKIRERNDTFYRTPSVSPTDGYLHNAGYAFIKDQLYIFGGNTDEYKIAKLLGCEFKELELKLLRHFRANTGTLQTTADHSQVFICFSWAVGMCQIFDETSVVESSYKSAHDHKYGCLGLYEGSIIAVGGYSGKKVEFYRPSGWENSILFFNPEIDHPRELRYQTCLNLPEGVLTLGGGWAGEYFSDIYIFKQMRWNQVGQLSSPKRSVTAYFLDDHIFSFPGDVLPLDVEKMSFNDNLVDDRVILFNHTNAVTHPIVFESSVDLCR</sequence>
<feature type="compositionally biased region" description="Basic and acidic residues" evidence="2">
    <location>
        <begin position="190"/>
        <end position="212"/>
    </location>
</feature>
<accession>A0ABN7T341</accession>
<name>A0ABN7T341_OIKDI</name>
<evidence type="ECO:0000313" key="5">
    <source>
        <dbReference type="Proteomes" id="UP001158576"/>
    </source>
</evidence>
<evidence type="ECO:0000256" key="2">
    <source>
        <dbReference type="SAM" id="MobiDB-lite"/>
    </source>
</evidence>
<dbReference type="EMBL" id="OU015567">
    <property type="protein sequence ID" value="CAG5110714.1"/>
    <property type="molecule type" value="Genomic_DNA"/>
</dbReference>
<feature type="domain" description="G-patch" evidence="3">
    <location>
        <begin position="1"/>
        <end position="46"/>
    </location>
</feature>
<gene>
    <name evidence="4" type="ORF">OKIOD_LOCUS13853</name>
</gene>
<evidence type="ECO:0000259" key="3">
    <source>
        <dbReference type="PROSITE" id="PS50174"/>
    </source>
</evidence>
<dbReference type="InterPro" id="IPR050656">
    <property type="entry name" value="PINX1"/>
</dbReference>
<dbReference type="PROSITE" id="PS50174">
    <property type="entry name" value="G_PATCH"/>
    <property type="match status" value="1"/>
</dbReference>
<feature type="compositionally biased region" description="Acidic residues" evidence="2">
    <location>
        <begin position="270"/>
        <end position="280"/>
    </location>
</feature>
<dbReference type="SUPFAM" id="SSF117281">
    <property type="entry name" value="Kelch motif"/>
    <property type="match status" value="1"/>
</dbReference>
<protein>
    <recommendedName>
        <fullName evidence="1">G patch domain-containing protein 4</fullName>
    </recommendedName>
</protein>
<dbReference type="PANTHER" id="PTHR23149:SF9">
    <property type="entry name" value="G PATCH DOMAIN-CONTAINING PROTEIN 4"/>
    <property type="match status" value="1"/>
</dbReference>
<feature type="compositionally biased region" description="Basic residues" evidence="2">
    <location>
        <begin position="345"/>
        <end position="355"/>
    </location>
</feature>
<organism evidence="4 5">
    <name type="scientific">Oikopleura dioica</name>
    <name type="common">Tunicate</name>
    <dbReference type="NCBI Taxonomy" id="34765"/>
    <lineage>
        <taxon>Eukaryota</taxon>
        <taxon>Metazoa</taxon>
        <taxon>Chordata</taxon>
        <taxon>Tunicata</taxon>
        <taxon>Appendicularia</taxon>
        <taxon>Copelata</taxon>
        <taxon>Oikopleuridae</taxon>
        <taxon>Oikopleura</taxon>
    </lineage>
</organism>
<keyword evidence="5" id="KW-1185">Reference proteome</keyword>
<feature type="region of interest" description="Disordered" evidence="2">
    <location>
        <begin position="113"/>
        <end position="137"/>
    </location>
</feature>
<dbReference type="InterPro" id="IPR000467">
    <property type="entry name" value="G_patch_dom"/>
</dbReference>
<feature type="compositionally biased region" description="Basic residues" evidence="2">
    <location>
        <begin position="284"/>
        <end position="294"/>
    </location>
</feature>
<feature type="region of interest" description="Disordered" evidence="2">
    <location>
        <begin position="190"/>
        <end position="365"/>
    </location>
</feature>
<proteinExistence type="predicted"/>